<dbReference type="EMBL" id="JAQQAF010000003">
    <property type="protein sequence ID" value="KAJ8499535.1"/>
    <property type="molecule type" value="Genomic_DNA"/>
</dbReference>
<keyword evidence="2" id="KW-1185">Reference proteome</keyword>
<reference evidence="1 2" key="1">
    <citation type="submission" date="2022-12" db="EMBL/GenBank/DDBJ databases">
        <title>Chromosome-scale assembly of the Ensete ventricosum genome.</title>
        <authorList>
            <person name="Dussert Y."/>
            <person name="Stocks J."/>
            <person name="Wendawek A."/>
            <person name="Woldeyes F."/>
            <person name="Nichols R.A."/>
            <person name="Borrell J.S."/>
        </authorList>
    </citation>
    <scope>NUCLEOTIDE SEQUENCE [LARGE SCALE GENOMIC DNA]</scope>
    <source>
        <strain evidence="2">cv. Maze</strain>
        <tissue evidence="1">Seeds</tissue>
    </source>
</reference>
<comment type="caution">
    <text evidence="1">The sequence shown here is derived from an EMBL/GenBank/DDBJ whole genome shotgun (WGS) entry which is preliminary data.</text>
</comment>
<dbReference type="Proteomes" id="UP001222027">
    <property type="component" value="Unassembled WGS sequence"/>
</dbReference>
<proteinExistence type="predicted"/>
<protein>
    <submittedName>
        <fullName evidence="1">Uncharacterized protein</fullName>
    </submittedName>
</protein>
<organism evidence="1 2">
    <name type="scientific">Ensete ventricosum</name>
    <name type="common">Abyssinian banana</name>
    <name type="synonym">Musa ensete</name>
    <dbReference type="NCBI Taxonomy" id="4639"/>
    <lineage>
        <taxon>Eukaryota</taxon>
        <taxon>Viridiplantae</taxon>
        <taxon>Streptophyta</taxon>
        <taxon>Embryophyta</taxon>
        <taxon>Tracheophyta</taxon>
        <taxon>Spermatophyta</taxon>
        <taxon>Magnoliopsida</taxon>
        <taxon>Liliopsida</taxon>
        <taxon>Zingiberales</taxon>
        <taxon>Musaceae</taxon>
        <taxon>Ensete</taxon>
    </lineage>
</organism>
<evidence type="ECO:0000313" key="2">
    <source>
        <dbReference type="Proteomes" id="UP001222027"/>
    </source>
</evidence>
<dbReference type="AlphaFoldDB" id="A0AAV8Q1H5"/>
<accession>A0AAV8Q1H5</accession>
<evidence type="ECO:0000313" key="1">
    <source>
        <dbReference type="EMBL" id="KAJ8499535.1"/>
    </source>
</evidence>
<name>A0AAV8Q1H5_ENSVE</name>
<sequence length="88" mass="9438">MGCGRLEGLIGRVAVVAVVEALSLYEQLEVGEAVLMVVGGEQEVRAVGTLEEHGVLHVDLASTQLERGVRLKPAVNAVDMERVFALRQ</sequence>
<gene>
    <name evidence="1" type="ORF">OPV22_010087</name>
</gene>